<dbReference type="AlphaFoldDB" id="A0A1N6LIK5"/>
<keyword evidence="2" id="KW-1185">Reference proteome</keyword>
<dbReference type="RefSeq" id="WP_171991776.1">
    <property type="nucleotide sequence ID" value="NZ_FSRU01000003.1"/>
</dbReference>
<dbReference type="InterPro" id="IPR021927">
    <property type="entry name" value="DUF3540"/>
</dbReference>
<proteinExistence type="predicted"/>
<gene>
    <name evidence="1" type="ORF">SAMN05444165_7622</name>
</gene>
<reference evidence="1 2" key="1">
    <citation type="submission" date="2016-11" db="EMBL/GenBank/DDBJ databases">
        <authorList>
            <person name="Jaros S."/>
            <person name="Januszkiewicz K."/>
            <person name="Wedrychowicz H."/>
        </authorList>
    </citation>
    <scope>NUCLEOTIDE SEQUENCE [LARGE SCALE GENOMIC DNA]</scope>
    <source>
        <strain evidence="1 2">GAS95</strain>
    </source>
</reference>
<accession>A0A1N6LIK5</accession>
<dbReference type="EMBL" id="FSRU01000003">
    <property type="protein sequence ID" value="SIO68659.1"/>
    <property type="molecule type" value="Genomic_DNA"/>
</dbReference>
<evidence type="ECO:0000313" key="1">
    <source>
        <dbReference type="EMBL" id="SIO68659.1"/>
    </source>
</evidence>
<dbReference type="Proteomes" id="UP000185151">
    <property type="component" value="Unassembled WGS sequence"/>
</dbReference>
<dbReference type="Pfam" id="PF12059">
    <property type="entry name" value="DUF3540"/>
    <property type="match status" value="1"/>
</dbReference>
<name>A0A1N6LIK5_9BURK</name>
<evidence type="ECO:0008006" key="3">
    <source>
        <dbReference type="Google" id="ProtNLM"/>
    </source>
</evidence>
<protein>
    <recommendedName>
        <fullName evidence="3">DUF3540 domain-containing protein</fullName>
    </recommendedName>
</protein>
<organism evidence="1 2">
    <name type="scientific">Paraburkholderia phenazinium</name>
    <dbReference type="NCBI Taxonomy" id="60549"/>
    <lineage>
        <taxon>Bacteria</taxon>
        <taxon>Pseudomonadati</taxon>
        <taxon>Pseudomonadota</taxon>
        <taxon>Betaproteobacteria</taxon>
        <taxon>Burkholderiales</taxon>
        <taxon>Burkholderiaceae</taxon>
        <taxon>Paraburkholderia</taxon>
    </lineage>
</organism>
<evidence type="ECO:0000313" key="2">
    <source>
        <dbReference type="Proteomes" id="UP000185151"/>
    </source>
</evidence>
<sequence length="226" mass="24533">MKSTVAELRTPAHGLARESHDVVGIAVGIVVALLPDDAVLVECDGARLRCLRAYSCLVAPEPGDRVVVSCADPQQRYVLAILERVSAGETRLRFDGDLLVETTQSLRFCAGRDIAVEATQALQLDSRRITVATDEAELSAAAAALDCRDLQARFGALRLIGKTLETVVERIVQISKSSFRTIEAIDHLRTRHLDYAASASLRLHGKNALLTAERLSKIDAEQIHLG</sequence>